<comment type="caution">
    <text evidence="1">The sequence shown here is derived from an EMBL/GenBank/DDBJ whole genome shotgun (WGS) entry which is preliminary data.</text>
</comment>
<name>A0ACC2SV21_9FUNG</name>
<keyword evidence="2" id="KW-1185">Reference proteome</keyword>
<dbReference type="Proteomes" id="UP001165960">
    <property type="component" value="Unassembled WGS sequence"/>
</dbReference>
<reference evidence="1" key="1">
    <citation type="submission" date="2022-04" db="EMBL/GenBank/DDBJ databases">
        <title>Genome of the entomopathogenic fungus Entomophthora muscae.</title>
        <authorList>
            <person name="Elya C."/>
            <person name="Lovett B.R."/>
            <person name="Lee E."/>
            <person name="Macias A.M."/>
            <person name="Hajek A.E."/>
            <person name="De Bivort B.L."/>
            <person name="Kasson M.T."/>
            <person name="De Fine Licht H.H."/>
            <person name="Stajich J.E."/>
        </authorList>
    </citation>
    <scope>NUCLEOTIDE SEQUENCE</scope>
    <source>
        <strain evidence="1">Berkeley</strain>
    </source>
</reference>
<sequence>MVQMQECYEKDFEEAYYNALFMEQVQLKKDTPTQSVPGSDPGHISVASEEKVHHNNCKFTSPFGFGLHYFLLLHQEKLSNTNQAA</sequence>
<dbReference type="EMBL" id="QTSX02004303">
    <property type="protein sequence ID" value="KAJ9066168.1"/>
    <property type="molecule type" value="Genomic_DNA"/>
</dbReference>
<evidence type="ECO:0000313" key="1">
    <source>
        <dbReference type="EMBL" id="KAJ9066168.1"/>
    </source>
</evidence>
<accession>A0ACC2SV21</accession>
<proteinExistence type="predicted"/>
<protein>
    <submittedName>
        <fullName evidence="1">Uncharacterized protein</fullName>
    </submittedName>
</protein>
<organism evidence="1 2">
    <name type="scientific">Entomophthora muscae</name>
    <dbReference type="NCBI Taxonomy" id="34485"/>
    <lineage>
        <taxon>Eukaryota</taxon>
        <taxon>Fungi</taxon>
        <taxon>Fungi incertae sedis</taxon>
        <taxon>Zoopagomycota</taxon>
        <taxon>Entomophthoromycotina</taxon>
        <taxon>Entomophthoromycetes</taxon>
        <taxon>Entomophthorales</taxon>
        <taxon>Entomophthoraceae</taxon>
        <taxon>Entomophthora</taxon>
    </lineage>
</organism>
<evidence type="ECO:0000313" key="2">
    <source>
        <dbReference type="Proteomes" id="UP001165960"/>
    </source>
</evidence>
<gene>
    <name evidence="1" type="ORF">DSO57_1012157</name>
</gene>